<feature type="signal peptide" evidence="2">
    <location>
        <begin position="1"/>
        <end position="21"/>
    </location>
</feature>
<dbReference type="Proteomes" id="UP000643403">
    <property type="component" value="Unassembled WGS sequence"/>
</dbReference>
<comment type="caution">
    <text evidence="3">The sequence shown here is derived from an EMBL/GenBank/DDBJ whole genome shotgun (WGS) entry which is preliminary data.</text>
</comment>
<name>A0ABQ3BYL7_9GAMM</name>
<reference evidence="4" key="1">
    <citation type="journal article" date="2019" name="Int. J. Syst. Evol. Microbiol.">
        <title>The Global Catalogue of Microorganisms (GCM) 10K type strain sequencing project: providing services to taxonomists for standard genome sequencing and annotation.</title>
        <authorList>
            <consortium name="The Broad Institute Genomics Platform"/>
            <consortium name="The Broad Institute Genome Sequencing Center for Infectious Disease"/>
            <person name="Wu L."/>
            <person name="Ma J."/>
        </authorList>
    </citation>
    <scope>NUCLEOTIDE SEQUENCE [LARGE SCALE GENOMIC DNA]</scope>
    <source>
        <strain evidence="4">KCTC 22558</strain>
    </source>
</reference>
<keyword evidence="2" id="KW-0732">Signal</keyword>
<evidence type="ECO:0000313" key="4">
    <source>
        <dbReference type="Proteomes" id="UP000643403"/>
    </source>
</evidence>
<gene>
    <name evidence="3" type="ORF">GCM10008101_09920</name>
</gene>
<keyword evidence="4" id="KW-1185">Reference proteome</keyword>
<feature type="region of interest" description="Disordered" evidence="1">
    <location>
        <begin position="60"/>
        <end position="82"/>
    </location>
</feature>
<proteinExistence type="predicted"/>
<sequence length="214" mass="23380">MKATYVAPLLLAALLPLAAHSGERSEIGRELDKARIELRSELAQERAKLETENLSLGDSMQFGKRDRKAADKATERPKGEITPAGDLLIDGQAVAIDAAQRRLLLDYRAQVIGVARAGLEAGEKAALVALDATDMSMFGLIVSGLTGSLERRIENTVKKELQPAIVQICRRLPQLHAAQQSLAASIPAFRPYATLRREDVADCERDVQRDLAMR</sequence>
<evidence type="ECO:0000313" key="3">
    <source>
        <dbReference type="EMBL" id="GGZ58229.1"/>
    </source>
</evidence>
<evidence type="ECO:0000256" key="1">
    <source>
        <dbReference type="SAM" id="MobiDB-lite"/>
    </source>
</evidence>
<organism evidence="3 4">
    <name type="scientific">Cognatilysobacter xinjiangensis</name>
    <dbReference type="NCBI Taxonomy" id="546892"/>
    <lineage>
        <taxon>Bacteria</taxon>
        <taxon>Pseudomonadati</taxon>
        <taxon>Pseudomonadota</taxon>
        <taxon>Gammaproteobacteria</taxon>
        <taxon>Lysobacterales</taxon>
        <taxon>Lysobacteraceae</taxon>
        <taxon>Cognatilysobacter</taxon>
    </lineage>
</organism>
<protein>
    <submittedName>
        <fullName evidence="3">Uncharacterized protein</fullName>
    </submittedName>
</protein>
<feature type="chain" id="PRO_5047242837" evidence="2">
    <location>
        <begin position="22"/>
        <end position="214"/>
    </location>
</feature>
<dbReference type="RefSeq" id="WP_189447391.1">
    <property type="nucleotide sequence ID" value="NZ_BMXY01000001.1"/>
</dbReference>
<dbReference type="EMBL" id="BMXY01000001">
    <property type="protein sequence ID" value="GGZ58229.1"/>
    <property type="molecule type" value="Genomic_DNA"/>
</dbReference>
<accession>A0ABQ3BYL7</accession>
<evidence type="ECO:0000256" key="2">
    <source>
        <dbReference type="SAM" id="SignalP"/>
    </source>
</evidence>
<feature type="compositionally biased region" description="Basic and acidic residues" evidence="1">
    <location>
        <begin position="68"/>
        <end position="79"/>
    </location>
</feature>